<sequence>MKLAHLILTYTDPKQTERMIMNLWHPDSDFYIHVDEKIDIKPHLYLNDIKNVYLIKNRVEVRWAGYNTVKATFSCIKEIEATGKKYNYINFMSGQDYPIKPLEYILAFLKANQGKQFIEAINIEQDVKEDIPKLNRFHLVNFTFRGKYKLEWLINIFLAPRKIPKELTIYGKAMFWTLTQDAANYVVKTVEGNRKFLNFFLYSWGCDEFVFQTILMNSCYRDAITNNHVIYLDWSAGGSHPKTLGVEDFDSLMKSEHLFARKFKMSHDSEILDLIDKNILKDNKWLNS</sequence>
<keyword evidence="12" id="KW-1015">Disulfide bond</keyword>
<comment type="caution">
    <text evidence="15">The sequence shown here is derived from an EMBL/GenBank/DDBJ whole genome shotgun (WGS) entry which is preliminary data.</text>
</comment>
<keyword evidence="9" id="KW-1133">Transmembrane helix</keyword>
<evidence type="ECO:0000256" key="14">
    <source>
        <dbReference type="ARBA" id="ARBA00042865"/>
    </source>
</evidence>
<evidence type="ECO:0000313" key="16">
    <source>
        <dbReference type="Proteomes" id="UP001302222"/>
    </source>
</evidence>
<dbReference type="RefSeq" id="WP_323689611.1">
    <property type="nucleotide sequence ID" value="NZ_JAYGIM010000022.1"/>
</dbReference>
<evidence type="ECO:0000256" key="1">
    <source>
        <dbReference type="ARBA" id="ARBA00004323"/>
    </source>
</evidence>
<evidence type="ECO:0000256" key="5">
    <source>
        <dbReference type="ARBA" id="ARBA00022692"/>
    </source>
</evidence>
<evidence type="ECO:0000256" key="8">
    <source>
        <dbReference type="ARBA" id="ARBA00022968"/>
    </source>
</evidence>
<dbReference type="InterPro" id="IPR043538">
    <property type="entry name" value="XYLT"/>
</dbReference>
<keyword evidence="3" id="KW-0328">Glycosyltransferase</keyword>
<keyword evidence="10" id="KW-0333">Golgi apparatus</keyword>
<gene>
    <name evidence="15" type="ORF">VB798_23105</name>
</gene>
<evidence type="ECO:0000256" key="6">
    <source>
        <dbReference type="ARBA" id="ARBA00022723"/>
    </source>
</evidence>
<evidence type="ECO:0000256" key="9">
    <source>
        <dbReference type="ARBA" id="ARBA00022989"/>
    </source>
</evidence>
<reference evidence="15 16" key="1">
    <citation type="submission" date="2023-12" db="EMBL/GenBank/DDBJ databases">
        <title>Novel species of the genus Arcicella isolated from rivers.</title>
        <authorList>
            <person name="Lu H."/>
        </authorList>
    </citation>
    <scope>NUCLEOTIDE SEQUENCE [LARGE SCALE GENOMIC DNA]</scope>
    <source>
        <strain evidence="15 16">DC25W</strain>
    </source>
</reference>
<proteinExistence type="predicted"/>
<evidence type="ECO:0000256" key="7">
    <source>
        <dbReference type="ARBA" id="ARBA00022824"/>
    </source>
</evidence>
<evidence type="ECO:0000256" key="4">
    <source>
        <dbReference type="ARBA" id="ARBA00022679"/>
    </source>
</evidence>
<evidence type="ECO:0000256" key="3">
    <source>
        <dbReference type="ARBA" id="ARBA00022676"/>
    </source>
</evidence>
<evidence type="ECO:0000256" key="2">
    <source>
        <dbReference type="ARBA" id="ARBA00004648"/>
    </source>
</evidence>
<keyword evidence="6" id="KW-0479">Metal-binding</keyword>
<keyword evidence="13" id="KW-0325">Glycoprotein</keyword>
<evidence type="ECO:0000256" key="10">
    <source>
        <dbReference type="ARBA" id="ARBA00023034"/>
    </source>
</evidence>
<accession>A0ABU5SQA7</accession>
<name>A0ABU5SQA7_9BACT</name>
<keyword evidence="7" id="KW-0256">Endoplasmic reticulum</keyword>
<evidence type="ECO:0000256" key="13">
    <source>
        <dbReference type="ARBA" id="ARBA00023180"/>
    </source>
</evidence>
<dbReference type="PANTHER" id="PTHR46025">
    <property type="entry name" value="XYLOSYLTRANSFERASE OXT"/>
    <property type="match status" value="1"/>
</dbReference>
<keyword evidence="4" id="KW-0808">Transferase</keyword>
<evidence type="ECO:0000256" key="12">
    <source>
        <dbReference type="ARBA" id="ARBA00023157"/>
    </source>
</evidence>
<dbReference type="EMBL" id="JAYGIM010000022">
    <property type="protein sequence ID" value="MEA5429499.1"/>
    <property type="molecule type" value="Genomic_DNA"/>
</dbReference>
<comment type="subcellular location">
    <subcellularLocation>
        <location evidence="2">Endoplasmic reticulum membrane</location>
        <topology evidence="2">Single-pass type II membrane protein</topology>
    </subcellularLocation>
    <subcellularLocation>
        <location evidence="1">Golgi apparatus membrane</location>
        <topology evidence="1">Single-pass type II membrane protein</topology>
    </subcellularLocation>
</comment>
<organism evidence="15 16">
    <name type="scientific">Arcicella lustrica</name>
    <dbReference type="NCBI Taxonomy" id="2984196"/>
    <lineage>
        <taxon>Bacteria</taxon>
        <taxon>Pseudomonadati</taxon>
        <taxon>Bacteroidota</taxon>
        <taxon>Cytophagia</taxon>
        <taxon>Cytophagales</taxon>
        <taxon>Flectobacillaceae</taxon>
        <taxon>Arcicella</taxon>
    </lineage>
</organism>
<keyword evidence="8" id="KW-0735">Signal-anchor</keyword>
<keyword evidence="11" id="KW-0472">Membrane</keyword>
<evidence type="ECO:0000313" key="15">
    <source>
        <dbReference type="EMBL" id="MEA5429499.1"/>
    </source>
</evidence>
<protein>
    <recommendedName>
        <fullName evidence="14">Peptide O-xylosyltransferase</fullName>
    </recommendedName>
</protein>
<dbReference type="InterPro" id="IPR003406">
    <property type="entry name" value="Glyco_trans_14"/>
</dbReference>
<evidence type="ECO:0000256" key="11">
    <source>
        <dbReference type="ARBA" id="ARBA00023136"/>
    </source>
</evidence>
<dbReference type="PANTHER" id="PTHR46025:SF3">
    <property type="entry name" value="XYLOSYLTRANSFERASE OXT"/>
    <property type="match status" value="1"/>
</dbReference>
<keyword evidence="5" id="KW-0812">Transmembrane</keyword>
<dbReference type="Proteomes" id="UP001302222">
    <property type="component" value="Unassembled WGS sequence"/>
</dbReference>
<dbReference type="Pfam" id="PF02485">
    <property type="entry name" value="Branch"/>
    <property type="match status" value="1"/>
</dbReference>
<keyword evidence="16" id="KW-1185">Reference proteome</keyword>